<evidence type="ECO:0000313" key="4">
    <source>
        <dbReference type="Proteomes" id="UP000034196"/>
    </source>
</evidence>
<dbReference type="AlphaFoldDB" id="A0A1J4NQH0"/>
<comment type="caution">
    <text evidence="3">The sequence shown here is derived from an EMBL/GenBank/DDBJ whole genome shotgun (WGS) entry which is preliminary data.</text>
</comment>
<feature type="transmembrane region" description="Helical" evidence="2">
    <location>
        <begin position="20"/>
        <end position="38"/>
    </location>
</feature>
<sequence length="535" mass="55083">MTPSLIRGRPRRTAPAHISLRVAHTLLGMTAGIIWLILPGTTINDGAAVPAARAGPSAGARPQPARAARDETSAADLVLPVVAVVVVGALAAYGLVRRTRRARTRTTPAAPGVISAQPPVPSLLGLDEQSRAALAQADDCVRTSREELAFATALFGPGPAAPFARAVRDAEGELTAAFAIRQRYDEGLPADEPSRRHALTGVVGRCAEAGRRLDREAADFDALRALDRRAEEALAAAETRFRELAARSARARTTTASLEERYGPGATRPVAGYVRYATDRVVFATTHLNDARRAVHAEDLTGTARGLRAAEGAVAQGEALVHAVDRLAADLATAAALIAPVLTGAEAELAAARPGGGPADPRPARTDAVLAAVREELTSGPCDPLDALRRIVRAVAPYANGRTGVVPAAARFAARTATDDAADYVAVHRGAVGGEARTRLARARVLLLEADAMADGAEATAGAAQAEAMALAARELAERDVAAAHGPPGAEADDGAVLGGILLTVEPRGGPPAAYGGPGTRARHRLPPGSAEREP</sequence>
<keyword evidence="4" id="KW-1185">Reference proteome</keyword>
<keyword evidence="2" id="KW-1133">Transmembrane helix</keyword>
<name>A0A1J4NQH0_9ACTN</name>
<reference evidence="3" key="1">
    <citation type="submission" date="2016-10" db="EMBL/GenBank/DDBJ databases">
        <title>Genome sequence of Streptomyces mangrovisoli MUSC 149.</title>
        <authorList>
            <person name="Lee L.-H."/>
            <person name="Ser H.-L."/>
        </authorList>
    </citation>
    <scope>NUCLEOTIDE SEQUENCE [LARGE SCALE GENOMIC DNA]</scope>
    <source>
        <strain evidence="3">MUSC 149</strain>
    </source>
</reference>
<protein>
    <recommendedName>
        <fullName evidence="5">TPM domain-containing protein</fullName>
    </recommendedName>
</protein>
<accession>A0A1J4NQH0</accession>
<evidence type="ECO:0008006" key="5">
    <source>
        <dbReference type="Google" id="ProtNLM"/>
    </source>
</evidence>
<dbReference type="OrthoDB" id="5105562at2"/>
<dbReference type="EMBL" id="LAVA02000091">
    <property type="protein sequence ID" value="OIJ63844.1"/>
    <property type="molecule type" value="Genomic_DNA"/>
</dbReference>
<keyword evidence="2" id="KW-0472">Membrane</keyword>
<gene>
    <name evidence="3" type="ORF">WN71_032030</name>
</gene>
<evidence type="ECO:0000313" key="3">
    <source>
        <dbReference type="EMBL" id="OIJ63844.1"/>
    </source>
</evidence>
<dbReference type="Proteomes" id="UP000034196">
    <property type="component" value="Unassembled WGS sequence"/>
</dbReference>
<organism evidence="3 4">
    <name type="scientific">Streptomyces mangrovisoli</name>
    <dbReference type="NCBI Taxonomy" id="1428628"/>
    <lineage>
        <taxon>Bacteria</taxon>
        <taxon>Bacillati</taxon>
        <taxon>Actinomycetota</taxon>
        <taxon>Actinomycetes</taxon>
        <taxon>Kitasatosporales</taxon>
        <taxon>Streptomycetaceae</taxon>
        <taxon>Streptomyces</taxon>
    </lineage>
</organism>
<dbReference type="RefSeq" id="WP_046592864.1">
    <property type="nucleotide sequence ID" value="NZ_LAVA02000091.1"/>
</dbReference>
<dbReference type="STRING" id="1428628.WN71_032030"/>
<feature type="region of interest" description="Disordered" evidence="1">
    <location>
        <begin position="508"/>
        <end position="535"/>
    </location>
</feature>
<feature type="transmembrane region" description="Helical" evidence="2">
    <location>
        <begin position="77"/>
        <end position="96"/>
    </location>
</feature>
<proteinExistence type="predicted"/>
<evidence type="ECO:0000256" key="1">
    <source>
        <dbReference type="SAM" id="MobiDB-lite"/>
    </source>
</evidence>
<evidence type="ECO:0000256" key="2">
    <source>
        <dbReference type="SAM" id="Phobius"/>
    </source>
</evidence>
<keyword evidence="2" id="KW-0812">Transmembrane</keyword>